<protein>
    <submittedName>
        <fullName evidence="1">Uncharacterized protein</fullName>
    </submittedName>
</protein>
<keyword evidence="2" id="KW-1185">Reference proteome</keyword>
<sequence>MKPSELLQDDSSAVIEALRSGALTGAPIPDLARRLGVSTDFLVSSLRLPKSTIAKRIAGKSKLAPLEQDRICRTERAFSRAREVFENENAQLWMTGRVRTLGGVSPLSFHLTAQIARPFEFDLRLGSAR</sequence>
<dbReference type="RefSeq" id="WP_155457210.1">
    <property type="nucleotide sequence ID" value="NZ_WNKX01000038.1"/>
</dbReference>
<gene>
    <name evidence="1" type="ORF">GM658_26995</name>
</gene>
<dbReference type="OrthoDB" id="428683at2"/>
<evidence type="ECO:0000313" key="1">
    <source>
        <dbReference type="EMBL" id="MTW14268.1"/>
    </source>
</evidence>
<dbReference type="Proteomes" id="UP000472320">
    <property type="component" value="Unassembled WGS sequence"/>
</dbReference>
<dbReference type="AlphaFoldDB" id="A0A6L6QPC3"/>
<accession>A0A6L6QPC3</accession>
<dbReference type="EMBL" id="WNKX01000038">
    <property type="protein sequence ID" value="MTW14268.1"/>
    <property type="molecule type" value="Genomic_DNA"/>
</dbReference>
<name>A0A6L6QPC3_9BURK</name>
<organism evidence="1 2">
    <name type="scientific">Massilia eburnea</name>
    <dbReference type="NCBI Taxonomy" id="1776165"/>
    <lineage>
        <taxon>Bacteria</taxon>
        <taxon>Pseudomonadati</taxon>
        <taxon>Pseudomonadota</taxon>
        <taxon>Betaproteobacteria</taxon>
        <taxon>Burkholderiales</taxon>
        <taxon>Oxalobacteraceae</taxon>
        <taxon>Telluria group</taxon>
        <taxon>Massilia</taxon>
    </lineage>
</organism>
<proteinExistence type="predicted"/>
<comment type="caution">
    <text evidence="1">The sequence shown here is derived from an EMBL/GenBank/DDBJ whole genome shotgun (WGS) entry which is preliminary data.</text>
</comment>
<evidence type="ECO:0000313" key="2">
    <source>
        <dbReference type="Proteomes" id="UP000472320"/>
    </source>
</evidence>
<reference evidence="1 2" key="1">
    <citation type="submission" date="2019-11" db="EMBL/GenBank/DDBJ databases">
        <title>Type strains purchased from KCTC, JCM and DSMZ.</title>
        <authorList>
            <person name="Lu H."/>
        </authorList>
    </citation>
    <scope>NUCLEOTIDE SEQUENCE [LARGE SCALE GENOMIC DNA]</scope>
    <source>
        <strain evidence="1 2">JCM 31587</strain>
    </source>
</reference>